<evidence type="ECO:0000256" key="9">
    <source>
        <dbReference type="SAM" id="MobiDB-lite"/>
    </source>
</evidence>
<evidence type="ECO:0000256" key="6">
    <source>
        <dbReference type="ARBA" id="ARBA00022989"/>
    </source>
</evidence>
<evidence type="ECO:0000256" key="7">
    <source>
        <dbReference type="ARBA" id="ARBA00023136"/>
    </source>
</evidence>
<keyword evidence="2 8" id="KW-0813">Transport</keyword>
<evidence type="ECO:0000313" key="11">
    <source>
        <dbReference type="EMBL" id="TDS77460.1"/>
    </source>
</evidence>
<dbReference type="PANTHER" id="PTHR43357:SF4">
    <property type="entry name" value="INNER MEMBRANE ABC TRANSPORTER PERMEASE PROTEIN YDCV"/>
    <property type="match status" value="1"/>
</dbReference>
<evidence type="ECO:0000313" key="12">
    <source>
        <dbReference type="Proteomes" id="UP000295344"/>
    </source>
</evidence>
<evidence type="ECO:0000256" key="5">
    <source>
        <dbReference type="ARBA" id="ARBA00022692"/>
    </source>
</evidence>
<feature type="transmembrane region" description="Helical" evidence="8">
    <location>
        <begin position="56"/>
        <end position="79"/>
    </location>
</feature>
<comment type="subcellular location">
    <subcellularLocation>
        <location evidence="1">Cell inner membrane</location>
        <topology evidence="1">Multi-pass membrane protein</topology>
    </subcellularLocation>
    <subcellularLocation>
        <location evidence="8">Cell membrane</location>
        <topology evidence="8">Multi-pass membrane protein</topology>
    </subcellularLocation>
</comment>
<feature type="transmembrane region" description="Helical" evidence="8">
    <location>
        <begin position="146"/>
        <end position="169"/>
    </location>
</feature>
<evidence type="ECO:0000256" key="2">
    <source>
        <dbReference type="ARBA" id="ARBA00022448"/>
    </source>
</evidence>
<feature type="region of interest" description="Disordered" evidence="9">
    <location>
        <begin position="1"/>
        <end position="25"/>
    </location>
</feature>
<proteinExistence type="inferred from homology"/>
<dbReference type="SUPFAM" id="SSF161098">
    <property type="entry name" value="MetI-like"/>
    <property type="match status" value="1"/>
</dbReference>
<gene>
    <name evidence="11" type="ORF">CLV52_2406</name>
</gene>
<dbReference type="GO" id="GO:0055085">
    <property type="term" value="P:transmembrane transport"/>
    <property type="evidence" value="ECO:0007669"/>
    <property type="project" value="InterPro"/>
</dbReference>
<dbReference type="Gene3D" id="1.10.3720.10">
    <property type="entry name" value="MetI-like"/>
    <property type="match status" value="1"/>
</dbReference>
<comment type="caution">
    <text evidence="11">The sequence shown here is derived from an EMBL/GenBank/DDBJ whole genome shotgun (WGS) entry which is preliminary data.</text>
</comment>
<dbReference type="InterPro" id="IPR000515">
    <property type="entry name" value="MetI-like"/>
</dbReference>
<dbReference type="PROSITE" id="PS50928">
    <property type="entry name" value="ABC_TM1"/>
    <property type="match status" value="1"/>
</dbReference>
<dbReference type="InterPro" id="IPR035906">
    <property type="entry name" value="MetI-like_sf"/>
</dbReference>
<feature type="transmembrane region" description="Helical" evidence="8">
    <location>
        <begin position="239"/>
        <end position="261"/>
    </location>
</feature>
<keyword evidence="4" id="KW-0997">Cell inner membrane</keyword>
<feature type="domain" description="ABC transmembrane type-1" evidence="10">
    <location>
        <begin position="111"/>
        <end position="298"/>
    </location>
</feature>
<organism evidence="11 12">
    <name type="scientific">Amnibacterium kyonggiense</name>
    <dbReference type="NCBI Taxonomy" id="595671"/>
    <lineage>
        <taxon>Bacteria</taxon>
        <taxon>Bacillati</taxon>
        <taxon>Actinomycetota</taxon>
        <taxon>Actinomycetes</taxon>
        <taxon>Micrococcales</taxon>
        <taxon>Microbacteriaceae</taxon>
        <taxon>Amnibacterium</taxon>
    </lineage>
</organism>
<evidence type="ECO:0000256" key="3">
    <source>
        <dbReference type="ARBA" id="ARBA00022475"/>
    </source>
</evidence>
<name>A0A4R7FM03_9MICO</name>
<protein>
    <submittedName>
        <fullName evidence="11">Putative spermidine/putrescine transport system permease protein</fullName>
    </submittedName>
</protein>
<evidence type="ECO:0000256" key="4">
    <source>
        <dbReference type="ARBA" id="ARBA00022519"/>
    </source>
</evidence>
<dbReference type="GO" id="GO:0005886">
    <property type="term" value="C:plasma membrane"/>
    <property type="evidence" value="ECO:0007669"/>
    <property type="project" value="UniProtKB-SubCell"/>
</dbReference>
<reference evidence="11 12" key="1">
    <citation type="submission" date="2019-03" db="EMBL/GenBank/DDBJ databases">
        <title>Genomic Encyclopedia of Archaeal and Bacterial Type Strains, Phase II (KMG-II): from individual species to whole genera.</title>
        <authorList>
            <person name="Goeker M."/>
        </authorList>
    </citation>
    <scope>NUCLEOTIDE SEQUENCE [LARGE SCALE GENOMIC DNA]</scope>
    <source>
        <strain evidence="11 12">DSM 24782</strain>
    </source>
</reference>
<dbReference type="PANTHER" id="PTHR43357">
    <property type="entry name" value="INNER MEMBRANE ABC TRANSPORTER PERMEASE PROTEIN YDCV"/>
    <property type="match status" value="1"/>
</dbReference>
<evidence type="ECO:0000259" key="10">
    <source>
        <dbReference type="PROSITE" id="PS50928"/>
    </source>
</evidence>
<feature type="compositionally biased region" description="Low complexity" evidence="9">
    <location>
        <begin position="1"/>
        <end position="18"/>
    </location>
</feature>
<keyword evidence="12" id="KW-1185">Reference proteome</keyword>
<dbReference type="AlphaFoldDB" id="A0A4R7FM03"/>
<accession>A0A4R7FM03</accession>
<dbReference type="Pfam" id="PF00528">
    <property type="entry name" value="BPD_transp_1"/>
    <property type="match status" value="1"/>
</dbReference>
<dbReference type="OrthoDB" id="5622164at2"/>
<evidence type="ECO:0000256" key="1">
    <source>
        <dbReference type="ARBA" id="ARBA00004429"/>
    </source>
</evidence>
<keyword evidence="5 8" id="KW-0812">Transmembrane</keyword>
<keyword evidence="6 8" id="KW-1133">Transmembrane helix</keyword>
<feature type="transmembrane region" description="Helical" evidence="8">
    <location>
        <begin position="281"/>
        <end position="304"/>
    </location>
</feature>
<evidence type="ECO:0000256" key="8">
    <source>
        <dbReference type="RuleBase" id="RU363032"/>
    </source>
</evidence>
<sequence>MTTAAGAPAAGSDASRSDVTAVPVGTARVADTVEPRPRGRRPRRGRYGAVPSKTTGAIVLIVIGALFAVPIAALAWFSFTTASTGAFTLSHYAALVDPAQASNYSELFAGIGNSLILAVIVVAIILVLLLPAMLLAELRFPKVHRVLEFVCLLPITVPTIVLVVGFVPVYQVVQSVLGSDPWTLSFAIGVIVLPYAYRPIQANIGVMNLTILTEAARSLGASWPVAVWRVVLPNLRRGLLSACLLTISVVLGEFTIANFLGQNTFQTALLLLQQTDPYVSAFLAVVSLLFVFVLLVVISTAGSIGRPRKKKS</sequence>
<keyword evidence="3" id="KW-1003">Cell membrane</keyword>
<feature type="transmembrane region" description="Helical" evidence="8">
    <location>
        <begin position="115"/>
        <end position="134"/>
    </location>
</feature>
<dbReference type="CDD" id="cd06261">
    <property type="entry name" value="TM_PBP2"/>
    <property type="match status" value="1"/>
</dbReference>
<dbReference type="EMBL" id="SOAM01000002">
    <property type="protein sequence ID" value="TDS77460.1"/>
    <property type="molecule type" value="Genomic_DNA"/>
</dbReference>
<dbReference type="Proteomes" id="UP000295344">
    <property type="component" value="Unassembled WGS sequence"/>
</dbReference>
<comment type="similarity">
    <text evidence="8">Belongs to the binding-protein-dependent transport system permease family.</text>
</comment>
<feature type="transmembrane region" description="Helical" evidence="8">
    <location>
        <begin position="181"/>
        <end position="197"/>
    </location>
</feature>
<keyword evidence="7 8" id="KW-0472">Membrane</keyword>